<evidence type="ECO:0000256" key="6">
    <source>
        <dbReference type="PROSITE-ProRule" id="PRU00169"/>
    </source>
</evidence>
<dbReference type="Pfam" id="PF02518">
    <property type="entry name" value="HATPase_c"/>
    <property type="match status" value="1"/>
</dbReference>
<keyword evidence="4" id="KW-0808">Transferase</keyword>
<keyword evidence="3 6" id="KW-0597">Phosphoprotein</keyword>
<dbReference type="Gene3D" id="3.30.450.40">
    <property type="match status" value="1"/>
</dbReference>
<reference evidence="11 12" key="1">
    <citation type="submission" date="2024-01" db="EMBL/GenBank/DDBJ databases">
        <title>Unpublished Manusciprt.</title>
        <authorList>
            <person name="Duman M."/>
            <person name="Valdes E.G."/>
            <person name="Ajmi N."/>
            <person name="Altun S."/>
            <person name="Saticioglu I.B."/>
        </authorList>
    </citation>
    <scope>NUCLEOTIDE SEQUENCE [LARGE SCALE GENOMIC DNA]</scope>
    <source>
        <strain evidence="11 12">148P</strain>
    </source>
</reference>
<evidence type="ECO:0000313" key="11">
    <source>
        <dbReference type="EMBL" id="MEE1936802.1"/>
    </source>
</evidence>
<keyword evidence="5" id="KW-0418">Kinase</keyword>
<comment type="catalytic activity">
    <reaction evidence="1">
        <text>ATP + protein L-histidine = ADP + protein N-phospho-L-histidine.</text>
        <dbReference type="EC" id="2.7.13.3"/>
    </reaction>
</comment>
<dbReference type="InterPro" id="IPR005467">
    <property type="entry name" value="His_kinase_dom"/>
</dbReference>
<dbReference type="PANTHER" id="PTHR43065">
    <property type="entry name" value="SENSOR HISTIDINE KINASE"/>
    <property type="match status" value="1"/>
</dbReference>
<feature type="domain" description="Histidine kinase" evidence="8">
    <location>
        <begin position="505"/>
        <end position="730"/>
    </location>
</feature>
<organism evidence="11 12">
    <name type="scientific">Pseudomonas ulcerans</name>
    <dbReference type="NCBI Taxonomy" id="3115852"/>
    <lineage>
        <taxon>Bacteria</taxon>
        <taxon>Pseudomonadati</taxon>
        <taxon>Pseudomonadota</taxon>
        <taxon>Gammaproteobacteria</taxon>
        <taxon>Pseudomonadales</taxon>
        <taxon>Pseudomonadaceae</taxon>
        <taxon>Pseudomonas</taxon>
    </lineage>
</organism>
<sequence length="859" mass="94843">MANSKWPLAQGRMADLIREHDWATTALGPIEHWPQSRKIAIELMLSSGHAMQIVWGPEQVMLYNDAYAPMLGQRHPQALGARFCEAWPEIWDDIAPLVDQVYAGETIRFEELPLVMTRRGFPEDTWWSFSYSPLRDESGAVAGLLNVTLEATGRVRAERAERERDEAHARLQHNEARLQALVAASSDVVYSMSPDWKEMRQLTGRGFVADTRVPSIRWLDDYLLAEDRAWVLAAIDKAIAARKVFELEHRVRRADGSIGWTFSRAVPVFGADGEISEWFGMAADITEQRESARRQAFLLKLSDTLRPLDDPRALKQAAAHLLGEYLGVNRVFYAEVDDARVSIPGNYENDIVPLTPGWYESSVYGDWMMDTYRRGEVLNFSDSQHDPRCSPAERAALAELQVIAALGVGLMKGGCLRSILVMQSAVPRLWTAEETTLLNDVAERTWVAIERARAGQELEARVGERTAELQDALDHLNRETAERQLAEERLRQSEKLKAVGQLTGGIAHDFNNMLQGLMSALGLVRTRVTQGRGPEAIDYLDAALKAANRAGALTQRLLAFSRLQTLAPRPVSMDQIARGMEDMIRSTVGPAVQVELELAEGRWQVLCDPGQMESALLNLCINARDAMPDGGWLTISTEERLLQRDDLADFDDLQPGRYAVVAVSDTGTGMRPDVLARAFEPFFTTKPAGQGTGLGLSQIYGFMRQSGGLVQIDTQVDKGTTVRLCLPLLEAADLQPQAPVSNGKTLLLVEDEHEVRALLADQLRDLGYRVLEADTAAAAQRILNTGAHVDLMVTDFGLRGGVTGRQLADAVREKAPGLPVIFITGFAGAEPLLGEDVLRKPFETAALASLIEVRLAAAS</sequence>
<dbReference type="CDD" id="cd00082">
    <property type="entry name" value="HisKA"/>
    <property type="match status" value="1"/>
</dbReference>
<dbReference type="InterPro" id="IPR035965">
    <property type="entry name" value="PAS-like_dom_sf"/>
</dbReference>
<evidence type="ECO:0000259" key="10">
    <source>
        <dbReference type="PROSITE" id="PS50113"/>
    </source>
</evidence>
<proteinExistence type="predicted"/>
<dbReference type="InterPro" id="IPR029016">
    <property type="entry name" value="GAF-like_dom_sf"/>
</dbReference>
<dbReference type="SMART" id="SM00086">
    <property type="entry name" value="PAC"/>
    <property type="match status" value="1"/>
</dbReference>
<dbReference type="SUPFAM" id="SSF55781">
    <property type="entry name" value="GAF domain-like"/>
    <property type="match status" value="1"/>
</dbReference>
<comment type="caution">
    <text evidence="11">The sequence shown here is derived from an EMBL/GenBank/DDBJ whole genome shotgun (WGS) entry which is preliminary data.</text>
</comment>
<dbReference type="SUPFAM" id="SSF52172">
    <property type="entry name" value="CheY-like"/>
    <property type="match status" value="1"/>
</dbReference>
<dbReference type="InterPro" id="IPR013655">
    <property type="entry name" value="PAS_fold_3"/>
</dbReference>
<dbReference type="Proteomes" id="UP001335100">
    <property type="component" value="Unassembled WGS sequence"/>
</dbReference>
<dbReference type="InterPro" id="IPR004358">
    <property type="entry name" value="Sig_transdc_His_kin-like_C"/>
</dbReference>
<dbReference type="PRINTS" id="PR00344">
    <property type="entry name" value="BCTRLSENSOR"/>
</dbReference>
<evidence type="ECO:0000256" key="7">
    <source>
        <dbReference type="SAM" id="Coils"/>
    </source>
</evidence>
<dbReference type="Pfam" id="PF00072">
    <property type="entry name" value="Response_reg"/>
    <property type="match status" value="1"/>
</dbReference>
<feature type="modified residue" description="4-aspartylphosphate" evidence="6">
    <location>
        <position position="795"/>
    </location>
</feature>
<keyword evidence="12" id="KW-1185">Reference proteome</keyword>
<evidence type="ECO:0000259" key="9">
    <source>
        <dbReference type="PROSITE" id="PS50110"/>
    </source>
</evidence>
<dbReference type="InterPro" id="IPR001610">
    <property type="entry name" value="PAC"/>
</dbReference>
<dbReference type="PANTHER" id="PTHR43065:SF42">
    <property type="entry name" value="TWO-COMPONENT SENSOR PPRA"/>
    <property type="match status" value="1"/>
</dbReference>
<dbReference type="InterPro" id="IPR036097">
    <property type="entry name" value="HisK_dim/P_sf"/>
</dbReference>
<name>A0ABU7HZ09_9PSED</name>
<dbReference type="PROSITE" id="PS50109">
    <property type="entry name" value="HIS_KIN"/>
    <property type="match status" value="1"/>
</dbReference>
<keyword evidence="7" id="KW-0175">Coiled coil</keyword>
<dbReference type="SMART" id="SM00065">
    <property type="entry name" value="GAF"/>
    <property type="match status" value="1"/>
</dbReference>
<evidence type="ECO:0000313" key="12">
    <source>
        <dbReference type="Proteomes" id="UP001335100"/>
    </source>
</evidence>
<feature type="coiled-coil region" evidence="7">
    <location>
        <begin position="469"/>
        <end position="496"/>
    </location>
</feature>
<dbReference type="SUPFAM" id="SSF47384">
    <property type="entry name" value="Homodimeric domain of signal transducing histidine kinase"/>
    <property type="match status" value="1"/>
</dbReference>
<dbReference type="InterPro" id="IPR000700">
    <property type="entry name" value="PAS-assoc_C"/>
</dbReference>
<dbReference type="InterPro" id="IPR036890">
    <property type="entry name" value="HATPase_C_sf"/>
</dbReference>
<gene>
    <name evidence="11" type="ORF">V0R50_26565</name>
</gene>
<dbReference type="SUPFAM" id="SSF55874">
    <property type="entry name" value="ATPase domain of HSP90 chaperone/DNA topoisomerase II/histidine kinase"/>
    <property type="match status" value="1"/>
</dbReference>
<dbReference type="InterPro" id="IPR013656">
    <property type="entry name" value="PAS_4"/>
</dbReference>
<dbReference type="InterPro" id="IPR003661">
    <property type="entry name" value="HisK_dim/P_dom"/>
</dbReference>
<dbReference type="Gene3D" id="3.30.565.10">
    <property type="entry name" value="Histidine kinase-like ATPase, C-terminal domain"/>
    <property type="match status" value="1"/>
</dbReference>
<dbReference type="InterPro" id="IPR011006">
    <property type="entry name" value="CheY-like_superfamily"/>
</dbReference>
<dbReference type="InterPro" id="IPR000014">
    <property type="entry name" value="PAS"/>
</dbReference>
<dbReference type="Pfam" id="PF01590">
    <property type="entry name" value="GAF"/>
    <property type="match status" value="1"/>
</dbReference>
<dbReference type="CDD" id="cd00130">
    <property type="entry name" value="PAS"/>
    <property type="match status" value="1"/>
</dbReference>
<dbReference type="PROSITE" id="PS50110">
    <property type="entry name" value="RESPONSE_REGULATORY"/>
    <property type="match status" value="1"/>
</dbReference>
<dbReference type="RefSeq" id="WP_330077469.1">
    <property type="nucleotide sequence ID" value="NZ_JAZDQJ010000044.1"/>
</dbReference>
<evidence type="ECO:0000256" key="5">
    <source>
        <dbReference type="ARBA" id="ARBA00022777"/>
    </source>
</evidence>
<evidence type="ECO:0000256" key="1">
    <source>
        <dbReference type="ARBA" id="ARBA00000085"/>
    </source>
</evidence>
<dbReference type="InterPro" id="IPR003594">
    <property type="entry name" value="HATPase_dom"/>
</dbReference>
<dbReference type="EC" id="2.7.13.3" evidence="2"/>
<dbReference type="Gene3D" id="1.10.287.130">
    <property type="match status" value="1"/>
</dbReference>
<dbReference type="Pfam" id="PF08448">
    <property type="entry name" value="PAS_4"/>
    <property type="match status" value="1"/>
</dbReference>
<evidence type="ECO:0000256" key="3">
    <source>
        <dbReference type="ARBA" id="ARBA00022553"/>
    </source>
</evidence>
<dbReference type="SMART" id="SM00448">
    <property type="entry name" value="REC"/>
    <property type="match status" value="1"/>
</dbReference>
<dbReference type="PROSITE" id="PS50113">
    <property type="entry name" value="PAC"/>
    <property type="match status" value="1"/>
</dbReference>
<dbReference type="InterPro" id="IPR003018">
    <property type="entry name" value="GAF"/>
</dbReference>
<dbReference type="Gene3D" id="3.30.450.20">
    <property type="entry name" value="PAS domain"/>
    <property type="match status" value="2"/>
</dbReference>
<dbReference type="Gene3D" id="3.40.50.2300">
    <property type="match status" value="1"/>
</dbReference>
<dbReference type="EMBL" id="JAZDQJ010000044">
    <property type="protein sequence ID" value="MEE1936802.1"/>
    <property type="molecule type" value="Genomic_DNA"/>
</dbReference>
<dbReference type="SMART" id="SM00387">
    <property type="entry name" value="HATPase_c"/>
    <property type="match status" value="1"/>
</dbReference>
<feature type="domain" description="PAC" evidence="10">
    <location>
        <begin position="245"/>
        <end position="297"/>
    </location>
</feature>
<evidence type="ECO:0000256" key="2">
    <source>
        <dbReference type="ARBA" id="ARBA00012438"/>
    </source>
</evidence>
<dbReference type="SMART" id="SM00388">
    <property type="entry name" value="HisKA"/>
    <property type="match status" value="1"/>
</dbReference>
<dbReference type="SUPFAM" id="SSF55785">
    <property type="entry name" value="PYP-like sensor domain (PAS domain)"/>
    <property type="match status" value="2"/>
</dbReference>
<evidence type="ECO:0000259" key="8">
    <source>
        <dbReference type="PROSITE" id="PS50109"/>
    </source>
</evidence>
<dbReference type="Pfam" id="PF08447">
    <property type="entry name" value="PAS_3"/>
    <property type="match status" value="1"/>
</dbReference>
<dbReference type="InterPro" id="IPR001789">
    <property type="entry name" value="Sig_transdc_resp-reg_receiver"/>
</dbReference>
<protein>
    <recommendedName>
        <fullName evidence="2">histidine kinase</fullName>
        <ecNumber evidence="2">2.7.13.3</ecNumber>
    </recommendedName>
</protein>
<feature type="domain" description="Response regulatory" evidence="9">
    <location>
        <begin position="745"/>
        <end position="855"/>
    </location>
</feature>
<accession>A0ABU7HZ09</accession>
<evidence type="ECO:0000256" key="4">
    <source>
        <dbReference type="ARBA" id="ARBA00022679"/>
    </source>
</evidence>